<proteinExistence type="predicted"/>
<reference evidence="2" key="1">
    <citation type="submission" date="2021-04" db="EMBL/GenBank/DDBJ databases">
        <authorList>
            <person name="Tunstrom K."/>
        </authorList>
    </citation>
    <scope>NUCLEOTIDE SEQUENCE</scope>
</reference>
<dbReference type="AlphaFoldDB" id="A0A8S3XWA0"/>
<organism evidence="2 3">
    <name type="scientific">Parnassius apollo</name>
    <name type="common">Apollo butterfly</name>
    <name type="synonym">Papilio apollo</name>
    <dbReference type="NCBI Taxonomy" id="110799"/>
    <lineage>
        <taxon>Eukaryota</taxon>
        <taxon>Metazoa</taxon>
        <taxon>Ecdysozoa</taxon>
        <taxon>Arthropoda</taxon>
        <taxon>Hexapoda</taxon>
        <taxon>Insecta</taxon>
        <taxon>Pterygota</taxon>
        <taxon>Neoptera</taxon>
        <taxon>Endopterygota</taxon>
        <taxon>Lepidoptera</taxon>
        <taxon>Glossata</taxon>
        <taxon>Ditrysia</taxon>
        <taxon>Papilionoidea</taxon>
        <taxon>Papilionidae</taxon>
        <taxon>Parnassiinae</taxon>
        <taxon>Parnassini</taxon>
        <taxon>Parnassius</taxon>
        <taxon>Parnassius</taxon>
    </lineage>
</organism>
<name>A0A8S3XWA0_PARAO</name>
<keyword evidence="3" id="KW-1185">Reference proteome</keyword>
<gene>
    <name evidence="2" type="ORF">PAPOLLO_LOCUS21366</name>
</gene>
<feature type="compositionally biased region" description="Polar residues" evidence="1">
    <location>
        <begin position="84"/>
        <end position="100"/>
    </location>
</feature>
<feature type="region of interest" description="Disordered" evidence="1">
    <location>
        <begin position="78"/>
        <end position="100"/>
    </location>
</feature>
<accession>A0A8S3XWA0</accession>
<evidence type="ECO:0000313" key="2">
    <source>
        <dbReference type="EMBL" id="CAG5038387.1"/>
    </source>
</evidence>
<dbReference type="OrthoDB" id="3066195at2759"/>
<comment type="caution">
    <text evidence="2">The sequence shown here is derived from an EMBL/GenBank/DDBJ whole genome shotgun (WGS) entry which is preliminary data.</text>
</comment>
<sequence>MIQDVIMCQKERKLSKMSLKIEQVGSSGLNSYQAESGELNKVTFDGSSRREVQDKDNIWHGWSPAALKTKMSDALITKKGEPNMASQEKTKGFNSRQFTD</sequence>
<protein>
    <submittedName>
        <fullName evidence="2">(apollo) hypothetical protein</fullName>
    </submittedName>
</protein>
<dbReference type="Proteomes" id="UP000691718">
    <property type="component" value="Unassembled WGS sequence"/>
</dbReference>
<evidence type="ECO:0000313" key="3">
    <source>
        <dbReference type="Proteomes" id="UP000691718"/>
    </source>
</evidence>
<dbReference type="EMBL" id="CAJQZP010001306">
    <property type="protein sequence ID" value="CAG5038387.1"/>
    <property type="molecule type" value="Genomic_DNA"/>
</dbReference>
<evidence type="ECO:0000256" key="1">
    <source>
        <dbReference type="SAM" id="MobiDB-lite"/>
    </source>
</evidence>